<protein>
    <submittedName>
        <fullName evidence="5">Integrase/recombinase XerD</fullName>
    </submittedName>
</protein>
<dbReference type="GO" id="GO:0015074">
    <property type="term" value="P:DNA integration"/>
    <property type="evidence" value="ECO:0007669"/>
    <property type="project" value="UniProtKB-KW"/>
</dbReference>
<keyword evidence="2" id="KW-0229">DNA integration</keyword>
<dbReference type="InterPro" id="IPR011010">
    <property type="entry name" value="DNA_brk_join_enz"/>
</dbReference>
<dbReference type="AlphaFoldDB" id="A0A521CEU4"/>
<accession>A0A521CEU4</accession>
<evidence type="ECO:0000259" key="4">
    <source>
        <dbReference type="PROSITE" id="PS51898"/>
    </source>
</evidence>
<proteinExistence type="predicted"/>
<evidence type="ECO:0000313" key="6">
    <source>
        <dbReference type="Proteomes" id="UP000315636"/>
    </source>
</evidence>
<dbReference type="Gene3D" id="1.10.443.10">
    <property type="entry name" value="Intergrase catalytic core"/>
    <property type="match status" value="1"/>
</dbReference>
<dbReference type="InterPro" id="IPR050090">
    <property type="entry name" value="Tyrosine_recombinase_XerCD"/>
</dbReference>
<dbReference type="PANTHER" id="PTHR30349:SF77">
    <property type="entry name" value="TYROSINE RECOMBINASE XERC"/>
    <property type="match status" value="1"/>
</dbReference>
<name>A0A521CEU4_9BACL</name>
<reference evidence="5 6" key="1">
    <citation type="submission" date="2017-05" db="EMBL/GenBank/DDBJ databases">
        <authorList>
            <person name="Varghese N."/>
            <person name="Submissions S."/>
        </authorList>
    </citation>
    <scope>NUCLEOTIDE SEQUENCE [LARGE SCALE GENOMIC DNA]</scope>
    <source>
        <strain evidence="5 6">DSM 45474</strain>
    </source>
</reference>
<keyword evidence="3" id="KW-0233">DNA recombination</keyword>
<evidence type="ECO:0000256" key="3">
    <source>
        <dbReference type="ARBA" id="ARBA00023172"/>
    </source>
</evidence>
<comment type="subcellular location">
    <subcellularLocation>
        <location evidence="1">Cytoplasm</location>
    </subcellularLocation>
</comment>
<dbReference type="InterPro" id="IPR013762">
    <property type="entry name" value="Integrase-like_cat_sf"/>
</dbReference>
<evidence type="ECO:0000313" key="5">
    <source>
        <dbReference type="EMBL" id="SMO57953.1"/>
    </source>
</evidence>
<dbReference type="Proteomes" id="UP000315636">
    <property type="component" value="Unassembled WGS sequence"/>
</dbReference>
<organism evidence="5 6">
    <name type="scientific">Melghirimyces algeriensis</name>
    <dbReference type="NCBI Taxonomy" id="910412"/>
    <lineage>
        <taxon>Bacteria</taxon>
        <taxon>Bacillati</taxon>
        <taxon>Bacillota</taxon>
        <taxon>Bacilli</taxon>
        <taxon>Bacillales</taxon>
        <taxon>Thermoactinomycetaceae</taxon>
        <taxon>Melghirimyces</taxon>
    </lineage>
</organism>
<dbReference type="PROSITE" id="PS51898">
    <property type="entry name" value="TYR_RECOMBINASE"/>
    <property type="match status" value="1"/>
</dbReference>
<feature type="domain" description="Tyr recombinase" evidence="4">
    <location>
        <begin position="7"/>
        <end position="184"/>
    </location>
</feature>
<dbReference type="SUPFAM" id="SSF56349">
    <property type="entry name" value="DNA breaking-rejoining enzymes"/>
    <property type="match status" value="1"/>
</dbReference>
<dbReference type="GO" id="GO:0006310">
    <property type="term" value="P:DNA recombination"/>
    <property type="evidence" value="ECO:0007669"/>
    <property type="project" value="UniProtKB-KW"/>
</dbReference>
<dbReference type="PANTHER" id="PTHR30349">
    <property type="entry name" value="PHAGE INTEGRASE-RELATED"/>
    <property type="match status" value="1"/>
</dbReference>
<dbReference type="GO" id="GO:0003677">
    <property type="term" value="F:DNA binding"/>
    <property type="evidence" value="ECO:0007669"/>
    <property type="project" value="InterPro"/>
</dbReference>
<sequence length="192" mass="22223">MPQAPKKLPYVPTEEEIRRYYEAVWKAKNIQDMMIIKTLLYTGVRVSELVGIRLTDVDLQHCQIRINQGKGKKDRVVPFPPAFKETLALHIQHAKQNGGTYLFESNWKKKYTDRGIRKILKKYSDQAGMEQSISPHKLRHFLLTCLKKKGIDDALIQPYSGHASRQSLEVYSKLAITEAQGEYNRVIHEFPV</sequence>
<keyword evidence="6" id="KW-1185">Reference proteome</keyword>
<dbReference type="GO" id="GO:0005737">
    <property type="term" value="C:cytoplasm"/>
    <property type="evidence" value="ECO:0007669"/>
    <property type="project" value="UniProtKB-SubCell"/>
</dbReference>
<evidence type="ECO:0000256" key="1">
    <source>
        <dbReference type="ARBA" id="ARBA00004496"/>
    </source>
</evidence>
<gene>
    <name evidence="5" type="ORF">SAMN06264849_103313</name>
</gene>
<dbReference type="EMBL" id="FXTI01000003">
    <property type="protein sequence ID" value="SMO57953.1"/>
    <property type="molecule type" value="Genomic_DNA"/>
</dbReference>
<dbReference type="InterPro" id="IPR002104">
    <property type="entry name" value="Integrase_catalytic"/>
</dbReference>
<dbReference type="Pfam" id="PF00589">
    <property type="entry name" value="Phage_integrase"/>
    <property type="match status" value="1"/>
</dbReference>
<evidence type="ECO:0000256" key="2">
    <source>
        <dbReference type="ARBA" id="ARBA00022908"/>
    </source>
</evidence>